<dbReference type="Pfam" id="PF08681">
    <property type="entry name" value="TacA1"/>
    <property type="match status" value="1"/>
</dbReference>
<proteinExistence type="inferred from homology"/>
<evidence type="ECO:0000313" key="4">
    <source>
        <dbReference type="Proteomes" id="UP000250870"/>
    </source>
</evidence>
<keyword evidence="1" id="KW-1277">Toxin-antitoxin system</keyword>
<dbReference type="SUPFAM" id="SSF47598">
    <property type="entry name" value="Ribbon-helix-helix"/>
    <property type="match status" value="1"/>
</dbReference>
<organism evidence="3 4">
    <name type="scientific">Photorhabdus laumondii subsp. clarkei</name>
    <dbReference type="NCBI Taxonomy" id="2029685"/>
    <lineage>
        <taxon>Bacteria</taxon>
        <taxon>Pseudomonadati</taxon>
        <taxon>Pseudomonadota</taxon>
        <taxon>Gammaproteobacteria</taxon>
        <taxon>Enterobacterales</taxon>
        <taxon>Morganellaceae</taxon>
        <taxon>Photorhabdus</taxon>
    </lineage>
</organism>
<dbReference type="RefSeq" id="WP_112896517.1">
    <property type="nucleotide sequence ID" value="NZ_CAWNWQ010000035.1"/>
</dbReference>
<dbReference type="InterPro" id="IPR010985">
    <property type="entry name" value="Ribbon_hlx_hlx"/>
</dbReference>
<comment type="similarity">
    <text evidence="2">Belongs to the TacA antitoxin family.</text>
</comment>
<gene>
    <name evidence="3" type="ORF">CKY01_19300</name>
</gene>
<dbReference type="GO" id="GO:0006355">
    <property type="term" value="P:regulation of DNA-templated transcription"/>
    <property type="evidence" value="ECO:0007669"/>
    <property type="project" value="InterPro"/>
</dbReference>
<dbReference type="EMBL" id="NSCI01000035">
    <property type="protein sequence ID" value="RAW85477.1"/>
    <property type="molecule type" value="Genomic_DNA"/>
</dbReference>
<accession>A0A329VBZ9</accession>
<reference evidence="3 4" key="1">
    <citation type="journal article" date="2018" name="Int. J. Syst. Evol. Microbiol.">
        <title>Whole-genome-based revisit of Photorhabdus phylogeny: proposal for the elevation of most Photorhabdus subspecies to the species level and description of one novel species Photorhabdus bodei sp. nov., and one novel subspecies Photorhabdus laumondii subsp. clarkei subsp. nov.</title>
        <authorList>
            <person name="Machado R.A.R."/>
            <person name="Wuthrich D."/>
            <person name="Kuhnert P."/>
            <person name="Arce C.C.M."/>
            <person name="Thonen L."/>
            <person name="Ruiz C."/>
            <person name="Zhang X."/>
            <person name="Robert C.A.M."/>
            <person name="Karimi J."/>
            <person name="Kamali S."/>
            <person name="Ma J."/>
            <person name="Bruggmann R."/>
            <person name="Erb M."/>
        </authorList>
    </citation>
    <scope>NUCLEOTIDE SEQUENCE [LARGE SCALE GENOMIC DNA]</scope>
    <source>
        <strain evidence="3 4">BOJ-47</strain>
    </source>
</reference>
<dbReference type="Proteomes" id="UP000250870">
    <property type="component" value="Unassembled WGS sequence"/>
</dbReference>
<dbReference type="AlphaFoldDB" id="A0A329VBZ9"/>
<evidence type="ECO:0000256" key="2">
    <source>
        <dbReference type="ARBA" id="ARBA00049988"/>
    </source>
</evidence>
<dbReference type="Gene3D" id="1.20.5.780">
    <property type="entry name" value="Single helix bin"/>
    <property type="match status" value="1"/>
</dbReference>
<dbReference type="GeneID" id="99863998"/>
<protein>
    <submittedName>
        <fullName evidence="3">Uncharacterized protein</fullName>
    </submittedName>
</protein>
<evidence type="ECO:0000313" key="3">
    <source>
        <dbReference type="EMBL" id="RAW85477.1"/>
    </source>
</evidence>
<evidence type="ECO:0000256" key="1">
    <source>
        <dbReference type="ARBA" id="ARBA00022649"/>
    </source>
</evidence>
<name>A0A329VBZ9_9GAMM</name>
<sequence length="42" mass="4766">MQIVSKKAQKVIEENSKIILSLEDNNLILDLLNNPPHKVPPM</sequence>
<comment type="caution">
    <text evidence="3">The sequence shown here is derived from an EMBL/GenBank/DDBJ whole genome shotgun (WGS) entry which is preliminary data.</text>
</comment>
<dbReference type="InterPro" id="IPR014795">
    <property type="entry name" value="TacA_1-like"/>
</dbReference>